<name>A0A329TJF7_9FIRM</name>
<dbReference type="NCBIfam" id="TIGR01167">
    <property type="entry name" value="LPXTG_anchor"/>
    <property type="match status" value="1"/>
</dbReference>
<evidence type="ECO:0000256" key="2">
    <source>
        <dbReference type="SAM" id="Phobius"/>
    </source>
</evidence>
<evidence type="ECO:0000259" key="4">
    <source>
        <dbReference type="Pfam" id="PF12892"/>
    </source>
</evidence>
<dbReference type="RefSeq" id="WP_112115721.1">
    <property type="nucleotide sequence ID" value="NZ_PRKZ01000005.1"/>
</dbReference>
<organism evidence="5 6">
    <name type="scientific">Faecalibacterium prausnitzii</name>
    <dbReference type="NCBI Taxonomy" id="853"/>
    <lineage>
        <taxon>Bacteria</taxon>
        <taxon>Bacillati</taxon>
        <taxon>Bacillota</taxon>
        <taxon>Clostridia</taxon>
        <taxon>Eubacteriales</taxon>
        <taxon>Oscillospiraceae</taxon>
        <taxon>Faecalibacterium</taxon>
    </lineage>
</organism>
<feature type="compositionally biased region" description="Low complexity" evidence="1">
    <location>
        <begin position="212"/>
        <end position="232"/>
    </location>
</feature>
<dbReference type="NCBIfam" id="TIGR03786">
    <property type="entry name" value="strep_pil_rpt"/>
    <property type="match status" value="1"/>
</dbReference>
<feature type="chain" id="PRO_5039357269" description="Streptococcal pilin isopeptide linkage domain-containing protein" evidence="3">
    <location>
        <begin position="27"/>
        <end position="278"/>
    </location>
</feature>
<keyword evidence="2" id="KW-0472">Membrane</keyword>
<evidence type="ECO:0000256" key="3">
    <source>
        <dbReference type="SAM" id="SignalP"/>
    </source>
</evidence>
<comment type="caution">
    <text evidence="5">The sequence shown here is derived from an EMBL/GenBank/DDBJ whole genome shotgun (WGS) entry which is preliminary data.</text>
</comment>
<dbReference type="AlphaFoldDB" id="A0A329TJF7"/>
<dbReference type="Pfam" id="PF12892">
    <property type="entry name" value="FctA"/>
    <property type="match status" value="1"/>
</dbReference>
<sequence length="278" mass="29820">MKIRKFAAALLALVLCLSLSLPAAFAEAQQRVELKNLTVNVKCTGNAIPDEQLTIRLTPRKKAPMPGDAAALEAFVNTADCTRSNGYMTTATFPETFVFTAPGTYEYEVAQQKGGSLNGTYDTRTMVLRVTVSWSGDTLVAVAKVYEANQSSNDKEDSILFHNTFNNSAPDDPYDPPYIPDDPYIPDPRPTPVVPTPETPVNPPVLDARPDTTPTVSTAPTVPAAETPVNPPVADARAPKLIQTGQLNWPVPVLAGLGTLFLAAGVILLTKKKEDDNA</sequence>
<evidence type="ECO:0000313" key="6">
    <source>
        <dbReference type="Proteomes" id="UP000251634"/>
    </source>
</evidence>
<reference evidence="5 6" key="1">
    <citation type="submission" date="2018-02" db="EMBL/GenBank/DDBJ databases">
        <title>Complete genome sequencing of Faecalibacterium prausnitzii strains isolated from the human gut.</title>
        <authorList>
            <person name="Fitzgerald B.C."/>
            <person name="Shkoporov A.N."/>
            <person name="Ross P.R."/>
            <person name="Hill C."/>
        </authorList>
    </citation>
    <scope>NUCLEOTIDE SEQUENCE [LARGE SCALE GENOMIC DNA]</scope>
    <source>
        <strain evidence="5 6">APC942/8-14-2</strain>
    </source>
</reference>
<proteinExistence type="predicted"/>
<dbReference type="Gene3D" id="2.60.40.3050">
    <property type="match status" value="1"/>
</dbReference>
<keyword evidence="2" id="KW-1133">Transmembrane helix</keyword>
<dbReference type="InterPro" id="IPR038174">
    <property type="entry name" value="Strep_pil_link_sf"/>
</dbReference>
<keyword evidence="3" id="KW-0732">Signal</keyword>
<feature type="region of interest" description="Disordered" evidence="1">
    <location>
        <begin position="187"/>
        <end position="232"/>
    </location>
</feature>
<accession>A0A329TJF7</accession>
<keyword evidence="2" id="KW-0812">Transmembrane</keyword>
<dbReference type="InterPro" id="IPR022464">
    <property type="entry name" value="Strep_pil_isopept_link"/>
</dbReference>
<feature type="compositionally biased region" description="Pro residues" evidence="1">
    <location>
        <begin position="187"/>
        <end position="203"/>
    </location>
</feature>
<gene>
    <name evidence="5" type="ORF">C4N25_08555</name>
</gene>
<protein>
    <recommendedName>
        <fullName evidence="4">Streptococcal pilin isopeptide linkage domain-containing protein</fullName>
    </recommendedName>
</protein>
<feature type="transmembrane region" description="Helical" evidence="2">
    <location>
        <begin position="249"/>
        <end position="269"/>
    </location>
</feature>
<evidence type="ECO:0000313" key="5">
    <source>
        <dbReference type="EMBL" id="RAW49545.1"/>
    </source>
</evidence>
<feature type="signal peptide" evidence="3">
    <location>
        <begin position="1"/>
        <end position="26"/>
    </location>
</feature>
<dbReference type="EMBL" id="PRKZ01000005">
    <property type="protein sequence ID" value="RAW49545.1"/>
    <property type="molecule type" value="Genomic_DNA"/>
</dbReference>
<feature type="domain" description="Streptococcal pilin isopeptide linkage" evidence="4">
    <location>
        <begin position="46"/>
        <end position="165"/>
    </location>
</feature>
<evidence type="ECO:0000256" key="1">
    <source>
        <dbReference type="SAM" id="MobiDB-lite"/>
    </source>
</evidence>
<dbReference type="Proteomes" id="UP000251634">
    <property type="component" value="Unassembled WGS sequence"/>
</dbReference>